<proteinExistence type="predicted"/>
<protein>
    <submittedName>
        <fullName evidence="1">Uncharacterized protein</fullName>
    </submittedName>
</protein>
<sequence>MEIHIYLGDEKRVQNEKLQAIMVTKYCFTGG</sequence>
<dbReference type="Proteomes" id="UP000324159">
    <property type="component" value="Unassembled WGS sequence"/>
</dbReference>
<comment type="caution">
    <text evidence="1">The sequence shown here is derived from an EMBL/GenBank/DDBJ whole genome shotgun (WGS) entry which is preliminary data.</text>
</comment>
<evidence type="ECO:0000313" key="1">
    <source>
        <dbReference type="EMBL" id="TYO95803.1"/>
    </source>
</evidence>
<name>A0A5D3WGH3_9BACT</name>
<accession>A0A5D3WGH3</accession>
<gene>
    <name evidence="1" type="ORF">EDC39_1169</name>
</gene>
<reference evidence="1 2" key="1">
    <citation type="submission" date="2019-07" db="EMBL/GenBank/DDBJ databases">
        <title>Genomic Encyclopedia of Type Strains, Phase IV (KMG-IV): sequencing the most valuable type-strain genomes for metagenomic binning, comparative biology and taxonomic classification.</title>
        <authorList>
            <person name="Goeker M."/>
        </authorList>
    </citation>
    <scope>NUCLEOTIDE SEQUENCE [LARGE SCALE GENOMIC DNA]</scope>
    <source>
        <strain evidence="1 2">SS015</strain>
    </source>
</reference>
<organism evidence="1 2">
    <name type="scientific">Geothermobacter ehrlichii</name>
    <dbReference type="NCBI Taxonomy" id="213224"/>
    <lineage>
        <taxon>Bacteria</taxon>
        <taxon>Pseudomonadati</taxon>
        <taxon>Thermodesulfobacteriota</taxon>
        <taxon>Desulfuromonadia</taxon>
        <taxon>Desulfuromonadales</taxon>
        <taxon>Geothermobacteraceae</taxon>
        <taxon>Geothermobacter</taxon>
    </lineage>
</organism>
<dbReference type="AlphaFoldDB" id="A0A5D3WGH3"/>
<dbReference type="EMBL" id="VNIB01000016">
    <property type="protein sequence ID" value="TYO95803.1"/>
    <property type="molecule type" value="Genomic_DNA"/>
</dbReference>
<evidence type="ECO:0000313" key="2">
    <source>
        <dbReference type="Proteomes" id="UP000324159"/>
    </source>
</evidence>
<keyword evidence="2" id="KW-1185">Reference proteome</keyword>